<dbReference type="GO" id="GO:0005886">
    <property type="term" value="C:plasma membrane"/>
    <property type="evidence" value="ECO:0007669"/>
    <property type="project" value="UniProtKB-SubCell"/>
</dbReference>
<dbReference type="Proteomes" id="UP000276588">
    <property type="component" value="Unassembled WGS sequence"/>
</dbReference>
<evidence type="ECO:0000256" key="3">
    <source>
        <dbReference type="ARBA" id="ARBA00022475"/>
    </source>
</evidence>
<gene>
    <name evidence="11" type="ORF">DM826_08825</name>
</gene>
<dbReference type="InterPro" id="IPR052157">
    <property type="entry name" value="BCAA_transport_permease"/>
</dbReference>
<keyword evidence="7 10" id="KW-1133">Transmembrane helix</keyword>
<dbReference type="PANTHER" id="PTHR11795">
    <property type="entry name" value="BRANCHED-CHAIN AMINO ACID TRANSPORT SYSTEM PERMEASE PROTEIN LIVH"/>
    <property type="match status" value="1"/>
</dbReference>
<feature type="transmembrane region" description="Helical" evidence="10">
    <location>
        <begin position="134"/>
        <end position="156"/>
    </location>
</feature>
<feature type="transmembrane region" description="Helical" evidence="10">
    <location>
        <begin position="53"/>
        <end position="76"/>
    </location>
</feature>
<feature type="transmembrane region" description="Helical" evidence="10">
    <location>
        <begin position="208"/>
        <end position="232"/>
    </location>
</feature>
<dbReference type="GO" id="GO:0005304">
    <property type="term" value="F:L-valine transmembrane transporter activity"/>
    <property type="evidence" value="ECO:0007669"/>
    <property type="project" value="TreeGrafter"/>
</dbReference>
<dbReference type="PANTHER" id="PTHR11795:SF371">
    <property type="entry name" value="HIGH-AFFINITY BRANCHED-CHAIN AMINO ACID TRANSPORT SYSTEM PERMEASE PROTEIN LIVH"/>
    <property type="match status" value="1"/>
</dbReference>
<keyword evidence="6" id="KW-0029">Amino-acid transport</keyword>
<evidence type="ECO:0000256" key="6">
    <source>
        <dbReference type="ARBA" id="ARBA00022970"/>
    </source>
</evidence>
<evidence type="ECO:0000256" key="1">
    <source>
        <dbReference type="ARBA" id="ARBA00004651"/>
    </source>
</evidence>
<dbReference type="EMBL" id="QKNY01000013">
    <property type="protein sequence ID" value="RJX42784.1"/>
    <property type="molecule type" value="Genomic_DNA"/>
</dbReference>
<dbReference type="GO" id="GO:1903806">
    <property type="term" value="P:L-isoleucine import across plasma membrane"/>
    <property type="evidence" value="ECO:0007669"/>
    <property type="project" value="TreeGrafter"/>
</dbReference>
<reference evidence="11 12" key="1">
    <citation type="submission" date="2018-06" db="EMBL/GenBank/DDBJ databases">
        <title>Halonotius sp. F13-13 a new haloarchaeeon isolated from a solar saltern from Isla Cristina, Huelva, Spain.</title>
        <authorList>
            <person name="Duran-Viseras A."/>
            <person name="Sanchez-Porro C."/>
            <person name="Ventosa A."/>
        </authorList>
    </citation>
    <scope>NUCLEOTIDE SEQUENCE [LARGE SCALE GENOMIC DNA]</scope>
    <source>
        <strain evidence="11 12">F13-13</strain>
    </source>
</reference>
<evidence type="ECO:0000256" key="8">
    <source>
        <dbReference type="ARBA" id="ARBA00023136"/>
    </source>
</evidence>
<accession>A0A3A6Q0U9</accession>
<evidence type="ECO:0000256" key="7">
    <source>
        <dbReference type="ARBA" id="ARBA00022989"/>
    </source>
</evidence>
<organism evidence="11 12">
    <name type="scientific">Halonotius aquaticus</name>
    <dbReference type="NCBI Taxonomy" id="2216978"/>
    <lineage>
        <taxon>Archaea</taxon>
        <taxon>Methanobacteriati</taxon>
        <taxon>Methanobacteriota</taxon>
        <taxon>Stenosarchaea group</taxon>
        <taxon>Halobacteria</taxon>
        <taxon>Halobacteriales</taxon>
        <taxon>Haloferacaceae</taxon>
        <taxon>Halonotius</taxon>
    </lineage>
</organism>
<feature type="transmembrane region" description="Helical" evidence="10">
    <location>
        <begin position="83"/>
        <end position="101"/>
    </location>
</feature>
<feature type="transmembrane region" description="Helical" evidence="10">
    <location>
        <begin position="336"/>
        <end position="354"/>
    </location>
</feature>
<dbReference type="AlphaFoldDB" id="A0A3A6Q0U9"/>
<comment type="similarity">
    <text evidence="9">Belongs to the binding-protein-dependent transport system permease family. LivHM subfamily.</text>
</comment>
<name>A0A3A6Q0U9_9EURY</name>
<evidence type="ECO:0000256" key="10">
    <source>
        <dbReference type="SAM" id="Phobius"/>
    </source>
</evidence>
<comment type="subcellular location">
    <subcellularLocation>
        <location evidence="1">Cell membrane</location>
        <topology evidence="1">Multi-pass membrane protein</topology>
    </subcellularLocation>
</comment>
<feature type="transmembrane region" description="Helical" evidence="10">
    <location>
        <begin position="293"/>
        <end position="324"/>
    </location>
</feature>
<dbReference type="GO" id="GO:0015188">
    <property type="term" value="F:L-isoleucine transmembrane transporter activity"/>
    <property type="evidence" value="ECO:0007669"/>
    <property type="project" value="TreeGrafter"/>
</dbReference>
<feature type="transmembrane region" description="Helical" evidence="10">
    <location>
        <begin position="16"/>
        <end position="33"/>
    </location>
</feature>
<dbReference type="CDD" id="cd06582">
    <property type="entry name" value="TM_PBP1_LivH_like"/>
    <property type="match status" value="1"/>
</dbReference>
<keyword evidence="2" id="KW-0813">Transport</keyword>
<dbReference type="GO" id="GO:0015808">
    <property type="term" value="P:L-alanine transport"/>
    <property type="evidence" value="ECO:0007669"/>
    <property type="project" value="TreeGrafter"/>
</dbReference>
<dbReference type="GO" id="GO:0042941">
    <property type="term" value="P:D-alanine transmembrane transport"/>
    <property type="evidence" value="ECO:0007669"/>
    <property type="project" value="TreeGrafter"/>
</dbReference>
<keyword evidence="8 10" id="KW-0472">Membrane</keyword>
<evidence type="ECO:0000256" key="5">
    <source>
        <dbReference type="ARBA" id="ARBA00022692"/>
    </source>
</evidence>
<sequence length="366" mass="37853">MELYARGQQLLRDQPGLVVVAVAAMLLVGDLFGKLLGGGLTAARFGGFVWDGLVIGLLIGLAGIGLSLTYSILGFANFAHGDYISWGAFSGWAVAYLLAGIDRYAAGGLLLIGAGDGPAPGDVGVSITNTPGSILAGLVVAVGFTIGVSLLVDRLVYRPIREADGITLLIASIGVAFVLRYLIVFFFYSGRQGVTDISRVPSYDIGGVVINAHELTIVAIALALMVGVHLLLQRSKLGKAMRAMADNRDLAQVTGIPVEGVIRTTWILGGGLAGAAGYLVVLTQGTIAYDLGWLLLLLIFAAVIMGGIGSVYGAIVGGLVIGLASRLSLIWLTGDLSSFAEPVAFGLMIFVLLFRPEGIFGGVSTA</sequence>
<evidence type="ECO:0000256" key="2">
    <source>
        <dbReference type="ARBA" id="ARBA00022448"/>
    </source>
</evidence>
<dbReference type="RefSeq" id="WP_120103034.1">
    <property type="nucleotide sequence ID" value="NZ_QKNY01000013.1"/>
</dbReference>
<comment type="caution">
    <text evidence="11">The sequence shown here is derived from an EMBL/GenBank/DDBJ whole genome shotgun (WGS) entry which is preliminary data.</text>
</comment>
<evidence type="ECO:0000256" key="9">
    <source>
        <dbReference type="ARBA" id="ARBA00037998"/>
    </source>
</evidence>
<protein>
    <submittedName>
        <fullName evidence="11">Branched-chain amino acid ABC transporter permease</fullName>
    </submittedName>
</protein>
<keyword evidence="12" id="KW-1185">Reference proteome</keyword>
<keyword evidence="5 10" id="KW-0812">Transmembrane</keyword>
<keyword evidence="4" id="KW-0997">Cell inner membrane</keyword>
<dbReference type="GO" id="GO:0015192">
    <property type="term" value="F:L-phenylalanine transmembrane transporter activity"/>
    <property type="evidence" value="ECO:0007669"/>
    <property type="project" value="TreeGrafter"/>
</dbReference>
<evidence type="ECO:0000313" key="12">
    <source>
        <dbReference type="Proteomes" id="UP000276588"/>
    </source>
</evidence>
<evidence type="ECO:0000256" key="4">
    <source>
        <dbReference type="ARBA" id="ARBA00022519"/>
    </source>
</evidence>
<evidence type="ECO:0000313" key="11">
    <source>
        <dbReference type="EMBL" id="RJX42784.1"/>
    </source>
</evidence>
<proteinExistence type="inferred from homology"/>
<feature type="transmembrane region" description="Helical" evidence="10">
    <location>
        <begin position="266"/>
        <end position="287"/>
    </location>
</feature>
<dbReference type="OrthoDB" id="306240at2157"/>
<dbReference type="InterPro" id="IPR001851">
    <property type="entry name" value="ABC_transp_permease"/>
</dbReference>
<dbReference type="Pfam" id="PF02653">
    <property type="entry name" value="BPD_transp_2"/>
    <property type="match status" value="1"/>
</dbReference>
<keyword evidence="3" id="KW-1003">Cell membrane</keyword>
<feature type="transmembrane region" description="Helical" evidence="10">
    <location>
        <begin position="168"/>
        <end position="188"/>
    </location>
</feature>
<dbReference type="GO" id="GO:0015190">
    <property type="term" value="F:L-leucine transmembrane transporter activity"/>
    <property type="evidence" value="ECO:0007669"/>
    <property type="project" value="TreeGrafter"/>
</dbReference>